<evidence type="ECO:0000256" key="1">
    <source>
        <dbReference type="ARBA" id="ARBA00022536"/>
    </source>
</evidence>
<evidence type="ECO:0000313" key="9">
    <source>
        <dbReference type="Proteomes" id="UP000054843"/>
    </source>
</evidence>
<dbReference type="EMBL" id="JYDO01000202">
    <property type="protein sequence ID" value="KRZ67296.1"/>
    <property type="molecule type" value="Genomic_DNA"/>
</dbReference>
<feature type="domain" description="EGF-like" evidence="7">
    <location>
        <begin position="275"/>
        <end position="312"/>
    </location>
</feature>
<keyword evidence="2 6" id="KW-0732">Signal</keyword>
<evidence type="ECO:0000313" key="8">
    <source>
        <dbReference type="EMBL" id="KRZ67296.1"/>
    </source>
</evidence>
<organism evidence="8 9">
    <name type="scientific">Trichinella papuae</name>
    <dbReference type="NCBI Taxonomy" id="268474"/>
    <lineage>
        <taxon>Eukaryota</taxon>
        <taxon>Metazoa</taxon>
        <taxon>Ecdysozoa</taxon>
        <taxon>Nematoda</taxon>
        <taxon>Enoplea</taxon>
        <taxon>Dorylaimia</taxon>
        <taxon>Trichinellida</taxon>
        <taxon>Trichinellidae</taxon>
        <taxon>Trichinella</taxon>
    </lineage>
</organism>
<feature type="domain" description="EGF-like" evidence="7">
    <location>
        <begin position="237"/>
        <end position="273"/>
    </location>
</feature>
<evidence type="ECO:0000256" key="6">
    <source>
        <dbReference type="SAM" id="SignalP"/>
    </source>
</evidence>
<dbReference type="InterPro" id="IPR000742">
    <property type="entry name" value="EGF"/>
</dbReference>
<sequence length="338" mass="39144">MAGLFEIVLLALIFGFDHRFFVAEGAICPEFHISKDLTTFHIDQRPAETYCISEVPHDFIIKPTFYRIDNFERACNYYYHGHLEWRRNRFEDRYEKIRTQVPWYNQGYAIRKWDLAGAEDIATGISEGILRVDRLYRRNNYPKNDSTLIYEDIVRANLRITDFKVQLCSYIFNANVSLNDDDEPYDGKTTRILWEPCTQRNSSVFFCKMPPLSNSLFKSSSPTECHDQYTGFYCLIDTNTCEHFGCSERGHCYVGIEGDRCICFPGYTGRACENTVDVCEGVTCNNRGHCEVKNSLSICVCTDVNYFGPFCERHVPIVDEDVELADPTDAFSFSHLLE</sequence>
<dbReference type="PROSITE" id="PS00022">
    <property type="entry name" value="EGF_1"/>
    <property type="match status" value="1"/>
</dbReference>
<dbReference type="GO" id="GO:0007157">
    <property type="term" value="P:heterophilic cell-cell adhesion via plasma membrane cell adhesion molecules"/>
    <property type="evidence" value="ECO:0007669"/>
    <property type="project" value="TreeGrafter"/>
</dbReference>
<proteinExistence type="predicted"/>
<dbReference type="PANTHER" id="PTHR24049:SF22">
    <property type="entry name" value="DROSOPHILA CRUMBS HOMOLOG"/>
    <property type="match status" value="1"/>
</dbReference>
<evidence type="ECO:0000256" key="4">
    <source>
        <dbReference type="ARBA" id="ARBA00023157"/>
    </source>
</evidence>
<dbReference type="PROSITE" id="PS01186">
    <property type="entry name" value="EGF_2"/>
    <property type="match status" value="1"/>
</dbReference>
<feature type="signal peptide" evidence="6">
    <location>
        <begin position="1"/>
        <end position="25"/>
    </location>
</feature>
<name>A0A0V1M6N7_9BILA</name>
<keyword evidence="4 5" id="KW-1015">Disulfide bond</keyword>
<evidence type="ECO:0000256" key="3">
    <source>
        <dbReference type="ARBA" id="ARBA00022737"/>
    </source>
</evidence>
<comment type="caution">
    <text evidence="5">Lacks conserved residue(s) required for the propagation of feature annotation.</text>
</comment>
<protein>
    <submittedName>
        <fullName evidence="8">Uncharacterized protein-like protein 2</fullName>
    </submittedName>
</protein>
<feature type="chain" id="PRO_5006882280" evidence="6">
    <location>
        <begin position="26"/>
        <end position="338"/>
    </location>
</feature>
<dbReference type="PROSITE" id="PS50026">
    <property type="entry name" value="EGF_3"/>
    <property type="match status" value="2"/>
</dbReference>
<reference evidence="8 9" key="1">
    <citation type="submission" date="2015-01" db="EMBL/GenBank/DDBJ databases">
        <title>Evolution of Trichinella species and genotypes.</title>
        <authorList>
            <person name="Korhonen P.K."/>
            <person name="Edoardo P."/>
            <person name="Giuseppe L.R."/>
            <person name="Gasser R.B."/>
        </authorList>
    </citation>
    <scope>NUCLEOTIDE SEQUENCE [LARGE SCALE GENOMIC DNA]</scope>
    <source>
        <strain evidence="8">ISS1980</strain>
    </source>
</reference>
<dbReference type="CDD" id="cd00054">
    <property type="entry name" value="EGF_CA"/>
    <property type="match status" value="1"/>
</dbReference>
<dbReference type="PANTHER" id="PTHR24049">
    <property type="entry name" value="CRUMBS FAMILY MEMBER"/>
    <property type="match status" value="1"/>
</dbReference>
<comment type="caution">
    <text evidence="8">The sequence shown here is derived from an EMBL/GenBank/DDBJ whole genome shotgun (WGS) entry which is preliminary data.</text>
</comment>
<keyword evidence="3" id="KW-0677">Repeat</keyword>
<keyword evidence="1 5" id="KW-0245">EGF-like domain</keyword>
<accession>A0A0V1M6N7</accession>
<gene>
    <name evidence="8" type="primary">Crb2</name>
    <name evidence="8" type="ORF">T10_1916</name>
</gene>
<dbReference type="GO" id="GO:0005886">
    <property type="term" value="C:plasma membrane"/>
    <property type="evidence" value="ECO:0007669"/>
    <property type="project" value="TreeGrafter"/>
</dbReference>
<dbReference type="GO" id="GO:0045197">
    <property type="term" value="P:establishment or maintenance of epithelial cell apical/basal polarity"/>
    <property type="evidence" value="ECO:0007669"/>
    <property type="project" value="TreeGrafter"/>
</dbReference>
<dbReference type="Pfam" id="PF23106">
    <property type="entry name" value="EGF_Teneurin"/>
    <property type="match status" value="1"/>
</dbReference>
<dbReference type="Gene3D" id="2.10.25.10">
    <property type="entry name" value="Laminin"/>
    <property type="match status" value="1"/>
</dbReference>
<dbReference type="InterPro" id="IPR051022">
    <property type="entry name" value="Notch_Cell-Fate_Det"/>
</dbReference>
<evidence type="ECO:0000256" key="5">
    <source>
        <dbReference type="PROSITE-ProRule" id="PRU00076"/>
    </source>
</evidence>
<evidence type="ECO:0000256" key="2">
    <source>
        <dbReference type="ARBA" id="ARBA00022729"/>
    </source>
</evidence>
<dbReference type="Proteomes" id="UP000054843">
    <property type="component" value="Unassembled WGS sequence"/>
</dbReference>
<dbReference type="AlphaFoldDB" id="A0A0V1M6N7"/>
<dbReference type="GO" id="GO:0032991">
    <property type="term" value="C:protein-containing complex"/>
    <property type="evidence" value="ECO:0007669"/>
    <property type="project" value="TreeGrafter"/>
</dbReference>
<dbReference type="STRING" id="268474.A0A0V1M6N7"/>
<feature type="disulfide bond" evidence="5">
    <location>
        <begin position="263"/>
        <end position="272"/>
    </location>
</feature>
<evidence type="ECO:0000259" key="7">
    <source>
        <dbReference type="PROSITE" id="PS50026"/>
    </source>
</evidence>
<dbReference type="SUPFAM" id="SSF57196">
    <property type="entry name" value="EGF/Laminin"/>
    <property type="match status" value="1"/>
</dbReference>
<keyword evidence="9" id="KW-1185">Reference proteome</keyword>